<evidence type="ECO:0000313" key="2">
    <source>
        <dbReference type="EMBL" id="ORY11942.1"/>
    </source>
</evidence>
<gene>
    <name evidence="2" type="ORF">BCR34DRAFT_601053</name>
</gene>
<evidence type="ECO:0000313" key="3">
    <source>
        <dbReference type="Proteomes" id="UP000193144"/>
    </source>
</evidence>
<proteinExistence type="predicted"/>
<dbReference type="OrthoDB" id="3811238at2759"/>
<name>A0A1Y1ZNY3_9PLEO</name>
<dbReference type="AlphaFoldDB" id="A0A1Y1ZNY3"/>
<feature type="region of interest" description="Disordered" evidence="1">
    <location>
        <begin position="1"/>
        <end position="74"/>
    </location>
</feature>
<protein>
    <submittedName>
        <fullName evidence="2">Uncharacterized protein</fullName>
    </submittedName>
</protein>
<reference evidence="2 3" key="1">
    <citation type="submission" date="2016-07" db="EMBL/GenBank/DDBJ databases">
        <title>Pervasive Adenine N6-methylation of Active Genes in Fungi.</title>
        <authorList>
            <consortium name="DOE Joint Genome Institute"/>
            <person name="Mondo S.J."/>
            <person name="Dannebaum R.O."/>
            <person name="Kuo R.C."/>
            <person name="Labutti K."/>
            <person name="Haridas S."/>
            <person name="Kuo A."/>
            <person name="Salamov A."/>
            <person name="Ahrendt S.R."/>
            <person name="Lipzen A."/>
            <person name="Sullivan W."/>
            <person name="Andreopoulos W.B."/>
            <person name="Clum A."/>
            <person name="Lindquist E."/>
            <person name="Daum C."/>
            <person name="Ramamoorthy G.K."/>
            <person name="Gryganskyi A."/>
            <person name="Culley D."/>
            <person name="Magnuson J.K."/>
            <person name="James T.Y."/>
            <person name="O'Malley M.A."/>
            <person name="Stajich J.E."/>
            <person name="Spatafora J.W."/>
            <person name="Visel A."/>
            <person name="Grigoriev I.V."/>
        </authorList>
    </citation>
    <scope>NUCLEOTIDE SEQUENCE [LARGE SCALE GENOMIC DNA]</scope>
    <source>
        <strain evidence="2 3">CBS 115471</strain>
    </source>
</reference>
<evidence type="ECO:0000256" key="1">
    <source>
        <dbReference type="SAM" id="MobiDB-lite"/>
    </source>
</evidence>
<feature type="compositionally biased region" description="Polar residues" evidence="1">
    <location>
        <begin position="51"/>
        <end position="73"/>
    </location>
</feature>
<dbReference type="EMBL" id="MCFA01000056">
    <property type="protein sequence ID" value="ORY11942.1"/>
    <property type="molecule type" value="Genomic_DNA"/>
</dbReference>
<sequence>MNSTNNMTYADGEKNPQVTPTQQRRVLEGVETDPEYGMAHADLPVTKPDNRNPNNNAEPTGRQATIRGSSASSIPFLPLTKANLSIMDEAHRNKPVNGDQAGEENERRSIRAKEVYTLTSVNLPACCLSGGHEDKTPMEYWMASSCDPGAGLQCSCRGWDA</sequence>
<accession>A0A1Y1ZNY3</accession>
<dbReference type="Proteomes" id="UP000193144">
    <property type="component" value="Unassembled WGS sequence"/>
</dbReference>
<feature type="region of interest" description="Disordered" evidence="1">
    <location>
        <begin position="88"/>
        <end position="107"/>
    </location>
</feature>
<comment type="caution">
    <text evidence="2">The sequence shown here is derived from an EMBL/GenBank/DDBJ whole genome shotgun (WGS) entry which is preliminary data.</text>
</comment>
<organism evidence="2 3">
    <name type="scientific">Clohesyomyces aquaticus</name>
    <dbReference type="NCBI Taxonomy" id="1231657"/>
    <lineage>
        <taxon>Eukaryota</taxon>
        <taxon>Fungi</taxon>
        <taxon>Dikarya</taxon>
        <taxon>Ascomycota</taxon>
        <taxon>Pezizomycotina</taxon>
        <taxon>Dothideomycetes</taxon>
        <taxon>Pleosporomycetidae</taxon>
        <taxon>Pleosporales</taxon>
        <taxon>Lindgomycetaceae</taxon>
        <taxon>Clohesyomyces</taxon>
    </lineage>
</organism>
<keyword evidence="3" id="KW-1185">Reference proteome</keyword>